<feature type="transmembrane region" description="Helical" evidence="6">
    <location>
        <begin position="229"/>
        <end position="249"/>
    </location>
</feature>
<evidence type="ECO:0000256" key="5">
    <source>
        <dbReference type="ARBA" id="ARBA00023136"/>
    </source>
</evidence>
<dbReference type="Proteomes" id="UP000582213">
    <property type="component" value="Unassembled WGS sequence"/>
</dbReference>
<feature type="transmembrane region" description="Helical" evidence="6">
    <location>
        <begin position="392"/>
        <end position="409"/>
    </location>
</feature>
<feature type="transmembrane region" description="Helical" evidence="6">
    <location>
        <begin position="489"/>
        <end position="512"/>
    </location>
</feature>
<evidence type="ECO:0000256" key="3">
    <source>
        <dbReference type="ARBA" id="ARBA00022692"/>
    </source>
</evidence>
<feature type="transmembrane region" description="Helical" evidence="6">
    <location>
        <begin position="122"/>
        <end position="141"/>
    </location>
</feature>
<reference evidence="7 10" key="2">
    <citation type="submission" date="2020-08" db="EMBL/GenBank/DDBJ databases">
        <title>Genomic Encyclopedia of Type Strains, Phase IV (KMG-IV): sequencing the most valuable type-strain genomes for metagenomic binning, comparative biology and taxonomic classification.</title>
        <authorList>
            <person name="Goeker M."/>
        </authorList>
    </citation>
    <scope>NUCLEOTIDE SEQUENCE [LARGE SCALE GENOMIC DNA]</scope>
    <source>
        <strain evidence="7 10">DSM 12421</strain>
    </source>
</reference>
<dbReference type="InterPro" id="IPR050367">
    <property type="entry name" value="APC_superfamily"/>
</dbReference>
<dbReference type="GO" id="GO:0005886">
    <property type="term" value="C:plasma membrane"/>
    <property type="evidence" value="ECO:0007669"/>
    <property type="project" value="UniProtKB-SubCell"/>
</dbReference>
<comment type="subcellular location">
    <subcellularLocation>
        <location evidence="1">Cell membrane</location>
        <topology evidence="1">Multi-pass membrane protein</topology>
    </subcellularLocation>
</comment>
<dbReference type="KEGG" id="soh:D1869_10470"/>
<dbReference type="Proteomes" id="UP000427373">
    <property type="component" value="Chromosome"/>
</dbReference>
<evidence type="ECO:0000256" key="4">
    <source>
        <dbReference type="ARBA" id="ARBA00022989"/>
    </source>
</evidence>
<dbReference type="PIRSF" id="PIRSF006060">
    <property type="entry name" value="AA_transporter"/>
    <property type="match status" value="1"/>
</dbReference>
<keyword evidence="5 6" id="KW-0472">Membrane</keyword>
<feature type="transmembrane region" description="Helical" evidence="6">
    <location>
        <begin position="176"/>
        <end position="196"/>
    </location>
</feature>
<feature type="transmembrane region" description="Helical" evidence="6">
    <location>
        <begin position="153"/>
        <end position="170"/>
    </location>
</feature>
<dbReference type="AlphaFoldDB" id="A0A650CIG7"/>
<gene>
    <name evidence="8" type="ORF">D1869_10470</name>
    <name evidence="7" type="ORF">HNQ62_001522</name>
</gene>
<dbReference type="RefSeq" id="WP_156015049.1">
    <property type="nucleotide sequence ID" value="NZ_CP045484.1"/>
</dbReference>
<proteinExistence type="predicted"/>
<feature type="transmembrane region" description="Helical" evidence="6">
    <location>
        <begin position="421"/>
        <end position="440"/>
    </location>
</feature>
<keyword evidence="2" id="KW-1003">Cell membrane</keyword>
<feature type="transmembrane region" description="Helical" evidence="6">
    <location>
        <begin position="325"/>
        <end position="349"/>
    </location>
</feature>
<evidence type="ECO:0000256" key="2">
    <source>
        <dbReference type="ARBA" id="ARBA00022475"/>
    </source>
</evidence>
<evidence type="ECO:0000256" key="1">
    <source>
        <dbReference type="ARBA" id="ARBA00004651"/>
    </source>
</evidence>
<protein>
    <submittedName>
        <fullName evidence="8">Amino acid permease</fullName>
    </submittedName>
    <submittedName>
        <fullName evidence="7">Amino acid transporter</fullName>
    </submittedName>
</protein>
<evidence type="ECO:0000313" key="10">
    <source>
        <dbReference type="Proteomes" id="UP000582213"/>
    </source>
</evidence>
<accession>A0A650CIG7</accession>
<dbReference type="EMBL" id="JACHFY010000007">
    <property type="protein sequence ID" value="MBB5253751.1"/>
    <property type="molecule type" value="Genomic_DNA"/>
</dbReference>
<dbReference type="PANTHER" id="PTHR42770">
    <property type="entry name" value="AMINO ACID TRANSPORTER-RELATED"/>
    <property type="match status" value="1"/>
</dbReference>
<dbReference type="InterPro" id="IPR002293">
    <property type="entry name" value="AA/rel_permease1"/>
</dbReference>
<keyword evidence="4 6" id="KW-1133">Transmembrane helix</keyword>
<evidence type="ECO:0000313" key="8">
    <source>
        <dbReference type="EMBL" id="QGR17563.1"/>
    </source>
</evidence>
<evidence type="ECO:0000313" key="7">
    <source>
        <dbReference type="EMBL" id="MBB5253751.1"/>
    </source>
</evidence>
<keyword evidence="9" id="KW-1185">Reference proteome</keyword>
<dbReference type="Pfam" id="PF13520">
    <property type="entry name" value="AA_permease_2"/>
    <property type="match status" value="1"/>
</dbReference>
<feature type="transmembrane region" description="Helical" evidence="6">
    <location>
        <begin position="452"/>
        <end position="477"/>
    </location>
</feature>
<organism evidence="8 9">
    <name type="scientific">Sulfurisphaera ohwakuensis</name>
    <dbReference type="NCBI Taxonomy" id="69656"/>
    <lineage>
        <taxon>Archaea</taxon>
        <taxon>Thermoproteota</taxon>
        <taxon>Thermoprotei</taxon>
        <taxon>Sulfolobales</taxon>
        <taxon>Sulfolobaceae</taxon>
        <taxon>Sulfurisphaera</taxon>
    </lineage>
</organism>
<feature type="transmembrane region" description="Helical" evidence="6">
    <location>
        <begin position="20"/>
        <end position="47"/>
    </location>
</feature>
<feature type="transmembrane region" description="Helical" evidence="6">
    <location>
        <begin position="53"/>
        <end position="74"/>
    </location>
</feature>
<feature type="transmembrane region" description="Helical" evidence="6">
    <location>
        <begin position="269"/>
        <end position="290"/>
    </location>
</feature>
<dbReference type="Gene3D" id="1.20.1740.10">
    <property type="entry name" value="Amino acid/polyamine transporter I"/>
    <property type="match status" value="1"/>
</dbReference>
<dbReference type="GeneID" id="42801671"/>
<name>A0A650CIG7_SULOH</name>
<sequence>MSQEKRSLFLRESSGLVREVSPWASMSATFGLVTGGVPILIISWLFTAPGANWVLAFLLALPPTLGMAFLFYIAGVSMPRAGGDYVFNSRAVHPVVGFVNYWGLFIGFALSLGYYSYLAAQWFAYLFSGIGLAYSNQYFLNIGNFLGSTEAEVILGTIVVIISTALAMIPRFQWKFVLWGGIISLLSSIIMFVALAQISPSQFALALSKNVGIPNAYSEVIQDAESNGLTFYPTLYASFLALPVIWYYYTWYNLPASWSGEMKRPKMNVLYSIILAILIISVYYILIVYFSEKAFGASFLTSWSYISYNGINDTVYNTLSNIGDFIPYFAFIVNHSLALFIIMFIALWLPNFYSNPPLVVALVRYLFAWSFDRVMPSWLADVNDRFKSPLKATILVGILGEIGVLLYAFNTPVAIVDTTVVFEIGYAIFAISTALMPFVRKDLYKRAVQHKWNIAGIPVISIIGFAVFGFLMWVLALTWNNPVLLPVNFVTILSLGIIYGAGVLIYVTGYLLNRRNGIDLNLLFNEVPPE</sequence>
<dbReference type="PANTHER" id="PTHR42770:SF7">
    <property type="entry name" value="MEMBRANE PROTEIN"/>
    <property type="match status" value="1"/>
</dbReference>
<feature type="transmembrane region" description="Helical" evidence="6">
    <location>
        <begin position="95"/>
        <end position="116"/>
    </location>
</feature>
<dbReference type="OrthoDB" id="43026at2157"/>
<keyword evidence="3 6" id="KW-0812">Transmembrane</keyword>
<evidence type="ECO:0000313" key="9">
    <source>
        <dbReference type="Proteomes" id="UP000427373"/>
    </source>
</evidence>
<evidence type="ECO:0000256" key="6">
    <source>
        <dbReference type="SAM" id="Phobius"/>
    </source>
</evidence>
<dbReference type="GO" id="GO:0022857">
    <property type="term" value="F:transmembrane transporter activity"/>
    <property type="evidence" value="ECO:0007669"/>
    <property type="project" value="InterPro"/>
</dbReference>
<dbReference type="EMBL" id="CP045484">
    <property type="protein sequence ID" value="QGR17563.1"/>
    <property type="molecule type" value="Genomic_DNA"/>
</dbReference>
<reference evidence="8 9" key="1">
    <citation type="submission" date="2019-10" db="EMBL/GenBank/DDBJ databases">
        <title>Genome Sequences from Six Type Strain Members of the Archaeal Family Sulfolobaceae: Acidianus ambivalens, Acidianus infernus, Metallosphaera prunae, Stygiolobus azoricus, Sulfolobus metallicus, and Sulfurisphaera ohwakuensis.</title>
        <authorList>
            <person name="Counts J.A."/>
            <person name="Kelly R.M."/>
        </authorList>
    </citation>
    <scope>NUCLEOTIDE SEQUENCE [LARGE SCALE GENOMIC DNA]</scope>
    <source>
        <strain evidence="8 9">TA-1</strain>
    </source>
</reference>